<evidence type="ECO:0000259" key="4">
    <source>
        <dbReference type="Pfam" id="PF03328"/>
    </source>
</evidence>
<dbReference type="Pfam" id="PF03328">
    <property type="entry name" value="HpcH_HpaI"/>
    <property type="match status" value="1"/>
</dbReference>
<gene>
    <name evidence="5" type="ORF">F4Y42_04100</name>
</gene>
<proteinExistence type="inferred from homology"/>
<dbReference type="InterPro" id="IPR050251">
    <property type="entry name" value="HpcH-HpaI_aldolase"/>
</dbReference>
<dbReference type="InterPro" id="IPR005000">
    <property type="entry name" value="Aldolase/citrate-lyase_domain"/>
</dbReference>
<dbReference type="EMBL" id="VXRG01000037">
    <property type="protein sequence ID" value="MXY92613.1"/>
    <property type="molecule type" value="Genomic_DNA"/>
</dbReference>
<dbReference type="GO" id="GO:0016832">
    <property type="term" value="F:aldehyde-lyase activity"/>
    <property type="evidence" value="ECO:0007669"/>
    <property type="project" value="TreeGrafter"/>
</dbReference>
<dbReference type="GO" id="GO:0005737">
    <property type="term" value="C:cytoplasm"/>
    <property type="evidence" value="ECO:0007669"/>
    <property type="project" value="TreeGrafter"/>
</dbReference>
<dbReference type="SUPFAM" id="SSF51621">
    <property type="entry name" value="Phosphoenolpyruvate/pyruvate domain"/>
    <property type="match status" value="1"/>
</dbReference>
<dbReference type="PANTHER" id="PTHR30502">
    <property type="entry name" value="2-KETO-3-DEOXY-L-RHAMNONATE ALDOLASE"/>
    <property type="match status" value="1"/>
</dbReference>
<evidence type="ECO:0000256" key="1">
    <source>
        <dbReference type="ARBA" id="ARBA00005568"/>
    </source>
</evidence>
<reference evidence="5" key="1">
    <citation type="submission" date="2019-09" db="EMBL/GenBank/DDBJ databases">
        <title>Characterisation of the sponge microbiome using genome-centric metagenomics.</title>
        <authorList>
            <person name="Engelberts J.P."/>
            <person name="Robbins S.J."/>
            <person name="De Goeij J.M."/>
            <person name="Aranda M."/>
            <person name="Bell S.C."/>
            <person name="Webster N.S."/>
        </authorList>
    </citation>
    <scope>NUCLEOTIDE SEQUENCE</scope>
    <source>
        <strain evidence="5">SB0664_bin_27</strain>
    </source>
</reference>
<protein>
    <recommendedName>
        <fullName evidence="4">HpcH/HpaI aldolase/citrate lyase domain-containing protein</fullName>
    </recommendedName>
</protein>
<dbReference type="InterPro" id="IPR040442">
    <property type="entry name" value="Pyrv_kinase-like_dom_sf"/>
</dbReference>
<sequence length="290" mass="31544">MKRINQIIELREAGQPVYWDGGRTLTYEGGVKSAQTHADWLVIGIEHQPFDVAGLNDFMRGLVDGGPTRTGHRTPPVLVTLPFDGVDEYVVRNNAWMIKQVLATGIHGILLCHVETPGAVKEFVEWVRFPFHTHGVGEGLDMGRRGSGGQDNAAHVWGVSTQEYLRKADVWPLNPDGELVLGIKIENIRALANAEASTAVPGIAFAEWGPSDMRMTFGYDTVRTPENTEEGDLRAARDRIFAACNAANIGFLDGVDASNVAARIDEGITFPAGDEAAAIAGRRHTGRTFD</sequence>
<evidence type="ECO:0000256" key="3">
    <source>
        <dbReference type="ARBA" id="ARBA00023239"/>
    </source>
</evidence>
<dbReference type="AlphaFoldDB" id="A0A6B0YNX3"/>
<keyword evidence="3" id="KW-0456">Lyase</keyword>
<dbReference type="Gene3D" id="3.20.20.60">
    <property type="entry name" value="Phosphoenolpyruvate-binding domains"/>
    <property type="match status" value="1"/>
</dbReference>
<accession>A0A6B0YNX3</accession>
<evidence type="ECO:0000256" key="2">
    <source>
        <dbReference type="ARBA" id="ARBA00022723"/>
    </source>
</evidence>
<dbReference type="PANTHER" id="PTHR30502:SF0">
    <property type="entry name" value="PHOSPHOENOLPYRUVATE CARBOXYLASE FAMILY PROTEIN"/>
    <property type="match status" value="1"/>
</dbReference>
<dbReference type="GO" id="GO:0046872">
    <property type="term" value="F:metal ion binding"/>
    <property type="evidence" value="ECO:0007669"/>
    <property type="project" value="UniProtKB-KW"/>
</dbReference>
<dbReference type="InterPro" id="IPR015813">
    <property type="entry name" value="Pyrv/PenolPyrv_kinase-like_dom"/>
</dbReference>
<evidence type="ECO:0000313" key="5">
    <source>
        <dbReference type="EMBL" id="MXY92613.1"/>
    </source>
</evidence>
<keyword evidence="2" id="KW-0479">Metal-binding</keyword>
<organism evidence="5">
    <name type="scientific">Caldilineaceae bacterium SB0664_bin_27</name>
    <dbReference type="NCBI Taxonomy" id="2605260"/>
    <lineage>
        <taxon>Bacteria</taxon>
        <taxon>Bacillati</taxon>
        <taxon>Chloroflexota</taxon>
        <taxon>Caldilineae</taxon>
        <taxon>Caldilineales</taxon>
        <taxon>Caldilineaceae</taxon>
    </lineage>
</organism>
<feature type="domain" description="HpcH/HpaI aldolase/citrate lyase" evidence="4">
    <location>
        <begin position="90"/>
        <end position="256"/>
    </location>
</feature>
<comment type="similarity">
    <text evidence="1">Belongs to the HpcH/HpaI aldolase family.</text>
</comment>
<comment type="caution">
    <text evidence="5">The sequence shown here is derived from an EMBL/GenBank/DDBJ whole genome shotgun (WGS) entry which is preliminary data.</text>
</comment>
<name>A0A6B0YNX3_9CHLR</name>